<dbReference type="EMBL" id="CP036273">
    <property type="protein sequence ID" value="QDU21375.1"/>
    <property type="molecule type" value="Genomic_DNA"/>
</dbReference>
<dbReference type="OrthoDB" id="253243at2"/>
<dbReference type="RefSeq" id="WP_145240268.1">
    <property type="nucleotide sequence ID" value="NZ_CP036273.1"/>
</dbReference>
<protein>
    <submittedName>
        <fullName evidence="2">Uncharacterized protein</fullName>
    </submittedName>
</protein>
<evidence type="ECO:0000256" key="1">
    <source>
        <dbReference type="SAM" id="MobiDB-lite"/>
    </source>
</evidence>
<reference evidence="2 3" key="1">
    <citation type="submission" date="2019-02" db="EMBL/GenBank/DDBJ databases">
        <title>Deep-cultivation of Planctomycetes and their phenomic and genomic characterization uncovers novel biology.</title>
        <authorList>
            <person name="Wiegand S."/>
            <person name="Jogler M."/>
            <person name="Boedeker C."/>
            <person name="Pinto D."/>
            <person name="Vollmers J."/>
            <person name="Rivas-Marin E."/>
            <person name="Kohn T."/>
            <person name="Peeters S.H."/>
            <person name="Heuer A."/>
            <person name="Rast P."/>
            <person name="Oberbeckmann S."/>
            <person name="Bunk B."/>
            <person name="Jeske O."/>
            <person name="Meyerdierks A."/>
            <person name="Storesund J.E."/>
            <person name="Kallscheuer N."/>
            <person name="Luecker S."/>
            <person name="Lage O.M."/>
            <person name="Pohl T."/>
            <person name="Merkel B.J."/>
            <person name="Hornburger P."/>
            <person name="Mueller R.-W."/>
            <person name="Bruemmer F."/>
            <person name="Labrenz M."/>
            <person name="Spormann A.M."/>
            <person name="Op den Camp H."/>
            <person name="Overmann J."/>
            <person name="Amann R."/>
            <person name="Jetten M.S.M."/>
            <person name="Mascher T."/>
            <person name="Medema M.H."/>
            <person name="Devos D.P."/>
            <person name="Kaster A.-K."/>
            <person name="Ovreas L."/>
            <person name="Rohde M."/>
            <person name="Galperin M.Y."/>
            <person name="Jogler C."/>
        </authorList>
    </citation>
    <scope>NUCLEOTIDE SEQUENCE [LARGE SCALE GENOMIC DNA]</scope>
    <source>
        <strain evidence="2 3">ETA_A1</strain>
    </source>
</reference>
<accession>A0A517XV41</accession>
<feature type="compositionally biased region" description="Low complexity" evidence="1">
    <location>
        <begin position="262"/>
        <end position="277"/>
    </location>
</feature>
<sequence length="277" mass="29853">MSTLPEIIHRSLNPAAADDELLDPLVASRPLRPLDWRWRFAGTLLRYGRTPHAESDDPWVHRAFGLRRHLADPTADHPRPSTPLLAAHDLLRSPHPFGRWVVEARLAAGQGVAAVASACGLSAATVTAYDRVFFDVCGRRKNRSVVHNTVIVPLLIRQGGVDDAERALKVIGYRRGPGAIDLLVQYFTTSPPDVPPDVVGVGLDVLQDWEWRLTVRLAVATEAVPADRLKTLGPLTGLLSRVRKRLAALRAADTGDPTSDRAAPGADGAVTGAGAAQ</sequence>
<keyword evidence="3" id="KW-1185">Reference proteome</keyword>
<evidence type="ECO:0000313" key="2">
    <source>
        <dbReference type="EMBL" id="QDU21375.1"/>
    </source>
</evidence>
<dbReference type="KEGG" id="uli:ETAA1_33420"/>
<gene>
    <name evidence="2" type="ORF">ETAA1_33420</name>
</gene>
<dbReference type="AlphaFoldDB" id="A0A517XV41"/>
<organism evidence="2 3">
    <name type="scientific">Urbifossiella limnaea</name>
    <dbReference type="NCBI Taxonomy" id="2528023"/>
    <lineage>
        <taxon>Bacteria</taxon>
        <taxon>Pseudomonadati</taxon>
        <taxon>Planctomycetota</taxon>
        <taxon>Planctomycetia</taxon>
        <taxon>Gemmatales</taxon>
        <taxon>Gemmataceae</taxon>
        <taxon>Urbifossiella</taxon>
    </lineage>
</organism>
<dbReference type="Proteomes" id="UP000319576">
    <property type="component" value="Chromosome"/>
</dbReference>
<feature type="region of interest" description="Disordered" evidence="1">
    <location>
        <begin position="252"/>
        <end position="277"/>
    </location>
</feature>
<name>A0A517XV41_9BACT</name>
<proteinExistence type="predicted"/>
<evidence type="ECO:0000313" key="3">
    <source>
        <dbReference type="Proteomes" id="UP000319576"/>
    </source>
</evidence>